<feature type="transmembrane region" description="Helical" evidence="6">
    <location>
        <begin position="117"/>
        <end position="138"/>
    </location>
</feature>
<keyword evidence="9" id="KW-1185">Reference proteome</keyword>
<dbReference type="GO" id="GO:0005886">
    <property type="term" value="C:plasma membrane"/>
    <property type="evidence" value="ECO:0007669"/>
    <property type="project" value="UniProtKB-SubCell"/>
</dbReference>
<feature type="transmembrane region" description="Helical" evidence="6">
    <location>
        <begin position="91"/>
        <end position="111"/>
    </location>
</feature>
<keyword evidence="5 6" id="KW-0472">Membrane</keyword>
<comment type="subcellular location">
    <subcellularLocation>
        <location evidence="1">Cell membrane</location>
        <topology evidence="1">Multi-pass membrane protein</topology>
    </subcellularLocation>
</comment>
<evidence type="ECO:0000256" key="4">
    <source>
        <dbReference type="ARBA" id="ARBA00022989"/>
    </source>
</evidence>
<dbReference type="Pfam" id="PF07690">
    <property type="entry name" value="MFS_1"/>
    <property type="match status" value="1"/>
</dbReference>
<dbReference type="InterPro" id="IPR020846">
    <property type="entry name" value="MFS_dom"/>
</dbReference>
<evidence type="ECO:0000256" key="5">
    <source>
        <dbReference type="ARBA" id="ARBA00023136"/>
    </source>
</evidence>
<gene>
    <name evidence="8" type="ORF">HUT08_05715</name>
</gene>
<dbReference type="InterPro" id="IPR036259">
    <property type="entry name" value="MFS_trans_sf"/>
</dbReference>
<dbReference type="PANTHER" id="PTHR43124:SF3">
    <property type="entry name" value="CHLORAMPHENICOL EFFLUX PUMP RV0191"/>
    <property type="match status" value="1"/>
</dbReference>
<organism evidence="8 9">
    <name type="scientific">Streptomyces buecherae</name>
    <dbReference type="NCBI Taxonomy" id="2763006"/>
    <lineage>
        <taxon>Bacteria</taxon>
        <taxon>Bacillati</taxon>
        <taxon>Actinomycetota</taxon>
        <taxon>Actinomycetes</taxon>
        <taxon>Kitasatosporales</taxon>
        <taxon>Streptomycetaceae</taxon>
        <taxon>Streptomyces</taxon>
    </lineage>
</organism>
<dbReference type="RefSeq" id="WP_176160860.1">
    <property type="nucleotide sequence ID" value="NZ_CP054929.1"/>
</dbReference>
<feature type="transmembrane region" description="Helical" evidence="6">
    <location>
        <begin position="150"/>
        <end position="172"/>
    </location>
</feature>
<dbReference type="EMBL" id="CP054929">
    <property type="protein sequence ID" value="QKW49127.1"/>
    <property type="molecule type" value="Genomic_DNA"/>
</dbReference>
<dbReference type="SUPFAM" id="SSF103473">
    <property type="entry name" value="MFS general substrate transporter"/>
    <property type="match status" value="1"/>
</dbReference>
<accession>A0A7H8N3N8</accession>
<evidence type="ECO:0000256" key="3">
    <source>
        <dbReference type="ARBA" id="ARBA00022692"/>
    </source>
</evidence>
<feature type="transmembrane region" description="Helical" evidence="6">
    <location>
        <begin position="348"/>
        <end position="369"/>
    </location>
</feature>
<evidence type="ECO:0000256" key="6">
    <source>
        <dbReference type="SAM" id="Phobius"/>
    </source>
</evidence>
<keyword evidence="4 6" id="KW-1133">Transmembrane helix</keyword>
<keyword evidence="2" id="KW-1003">Cell membrane</keyword>
<sequence>MHATTTTVPVNGEHPPSRAPLAGWLAVVSVMLGIFVIVTTEILPIGLLTSIGSDFTVTNGMAGLMMTMPGFLAAVSAPLVTVATARFDRRLMLCVFVFLLALANFLAAVAPDYWLVLVSRVMVGITIGGFWSIGAGLAERLVPPASVGRATAVIFSAVPLGSVLGVPAGTLIGELAGWRAAFAIMGALTVGVLVMLVLFVPPLPAGQATRLGVLSGLLRGATTRFALLLTFLVVLAHFGTYTYVTPFLEQVTHASGGLITTFLLLFGAAGILGNFLGGAWVGRYPRTVFGLAAALIAAVTLLLPALGRWEAGAVPLLIVWGIAYGAVPVASQTWFAKAAPHAPEAASVLFTASFQATISMGALTGGVLLDRSSPTSVMLLGGCVAVLAVLAAGAHLVGPGRAARP</sequence>
<feature type="transmembrane region" description="Helical" evidence="6">
    <location>
        <begin position="313"/>
        <end position="336"/>
    </location>
</feature>
<evidence type="ECO:0000259" key="7">
    <source>
        <dbReference type="PROSITE" id="PS50850"/>
    </source>
</evidence>
<dbReference type="AlphaFoldDB" id="A0A7H8N3N8"/>
<dbReference type="PROSITE" id="PS50850">
    <property type="entry name" value="MFS"/>
    <property type="match status" value="1"/>
</dbReference>
<evidence type="ECO:0000256" key="1">
    <source>
        <dbReference type="ARBA" id="ARBA00004651"/>
    </source>
</evidence>
<feature type="transmembrane region" description="Helical" evidence="6">
    <location>
        <begin position="256"/>
        <end position="276"/>
    </location>
</feature>
<protein>
    <submittedName>
        <fullName evidence="8">MFS transporter</fullName>
    </submittedName>
</protein>
<dbReference type="Proteomes" id="UP000509303">
    <property type="component" value="Chromosome"/>
</dbReference>
<evidence type="ECO:0000313" key="9">
    <source>
        <dbReference type="Proteomes" id="UP000509303"/>
    </source>
</evidence>
<evidence type="ECO:0000256" key="2">
    <source>
        <dbReference type="ARBA" id="ARBA00022475"/>
    </source>
</evidence>
<feature type="transmembrane region" description="Helical" evidence="6">
    <location>
        <begin position="288"/>
        <end position="307"/>
    </location>
</feature>
<feature type="domain" description="Major facilitator superfamily (MFS) profile" evidence="7">
    <location>
        <begin position="26"/>
        <end position="400"/>
    </location>
</feature>
<name>A0A7H8N3N8_9ACTN</name>
<dbReference type="InterPro" id="IPR050189">
    <property type="entry name" value="MFS_Efflux_Transporters"/>
</dbReference>
<reference evidence="8 9" key="1">
    <citation type="submission" date="2020-06" db="EMBL/GenBank/DDBJ databases">
        <title>Genome mining for natural products.</title>
        <authorList>
            <person name="Zhang B."/>
            <person name="Shi J."/>
            <person name="Ge H."/>
        </authorList>
    </citation>
    <scope>NUCLEOTIDE SEQUENCE [LARGE SCALE GENOMIC DNA]</scope>
    <source>
        <strain evidence="8 9">NA00687</strain>
    </source>
</reference>
<dbReference type="PANTHER" id="PTHR43124">
    <property type="entry name" value="PURINE EFFLUX PUMP PBUE"/>
    <property type="match status" value="1"/>
</dbReference>
<feature type="transmembrane region" description="Helical" evidence="6">
    <location>
        <begin position="375"/>
        <end position="397"/>
    </location>
</feature>
<dbReference type="InterPro" id="IPR011701">
    <property type="entry name" value="MFS"/>
</dbReference>
<feature type="transmembrane region" description="Helical" evidence="6">
    <location>
        <begin position="221"/>
        <end position="244"/>
    </location>
</feature>
<dbReference type="CDD" id="cd17324">
    <property type="entry name" value="MFS_NepI_like"/>
    <property type="match status" value="1"/>
</dbReference>
<dbReference type="GO" id="GO:0022857">
    <property type="term" value="F:transmembrane transporter activity"/>
    <property type="evidence" value="ECO:0007669"/>
    <property type="project" value="InterPro"/>
</dbReference>
<evidence type="ECO:0000313" key="8">
    <source>
        <dbReference type="EMBL" id="QKW49127.1"/>
    </source>
</evidence>
<feature type="transmembrane region" description="Helical" evidence="6">
    <location>
        <begin position="178"/>
        <end position="200"/>
    </location>
</feature>
<dbReference type="Gene3D" id="1.20.1250.20">
    <property type="entry name" value="MFS general substrate transporter like domains"/>
    <property type="match status" value="1"/>
</dbReference>
<keyword evidence="3 6" id="KW-0812">Transmembrane</keyword>
<proteinExistence type="predicted"/>
<feature type="transmembrane region" description="Helical" evidence="6">
    <location>
        <begin position="63"/>
        <end position="84"/>
    </location>
</feature>
<feature type="transmembrane region" description="Helical" evidence="6">
    <location>
        <begin position="21"/>
        <end position="43"/>
    </location>
</feature>